<feature type="region of interest" description="Disordered" evidence="1">
    <location>
        <begin position="465"/>
        <end position="484"/>
    </location>
</feature>
<feature type="region of interest" description="Disordered" evidence="1">
    <location>
        <begin position="382"/>
        <end position="404"/>
    </location>
</feature>
<feature type="region of interest" description="Disordered" evidence="1">
    <location>
        <begin position="548"/>
        <end position="578"/>
    </location>
</feature>
<gene>
    <name evidence="2" type="ORF">JKP88DRAFT_289578</name>
</gene>
<feature type="region of interest" description="Disordered" evidence="1">
    <location>
        <begin position="1"/>
        <end position="23"/>
    </location>
</feature>
<dbReference type="EMBL" id="JAFCMP010000144">
    <property type="protein sequence ID" value="KAG5185100.1"/>
    <property type="molecule type" value="Genomic_DNA"/>
</dbReference>
<feature type="region of interest" description="Disordered" evidence="1">
    <location>
        <begin position="664"/>
        <end position="700"/>
    </location>
</feature>
<keyword evidence="3" id="KW-1185">Reference proteome</keyword>
<accession>A0A835Z127</accession>
<feature type="compositionally biased region" description="Basic and acidic residues" evidence="1">
    <location>
        <begin position="392"/>
        <end position="404"/>
    </location>
</feature>
<evidence type="ECO:0000313" key="3">
    <source>
        <dbReference type="Proteomes" id="UP000664859"/>
    </source>
</evidence>
<evidence type="ECO:0000313" key="2">
    <source>
        <dbReference type="EMBL" id="KAG5185100.1"/>
    </source>
</evidence>
<reference evidence="2" key="1">
    <citation type="submission" date="2021-02" db="EMBL/GenBank/DDBJ databases">
        <title>First Annotated Genome of the Yellow-green Alga Tribonema minus.</title>
        <authorList>
            <person name="Mahan K.M."/>
        </authorList>
    </citation>
    <scope>NUCLEOTIDE SEQUENCE</scope>
    <source>
        <strain evidence="2">UTEX B ZZ1240</strain>
    </source>
</reference>
<protein>
    <submittedName>
        <fullName evidence="2">Uncharacterized protein</fullName>
    </submittedName>
</protein>
<comment type="caution">
    <text evidence="2">The sequence shown here is derived from an EMBL/GenBank/DDBJ whole genome shotgun (WGS) entry which is preliminary data.</text>
</comment>
<dbReference type="AlphaFoldDB" id="A0A835Z127"/>
<evidence type="ECO:0000256" key="1">
    <source>
        <dbReference type="SAM" id="MobiDB-lite"/>
    </source>
</evidence>
<sequence length="923" mass="97103">DIRGHPSKGVFRSQGGTEPRSLPRRLTGTSFLYDDAMRYVEVAAPTGTVDACMADFDIGGCRPNTVTVGVEYALLAPLAATGGATVALDGGRASGMLTMAMQGAFGMDFSPDARDTLQASSALAAAQDAGSLALDDNTLSAEDLFAILSTLPSFDAELQGEGMASGGGVGGMNDSFTSLSLAGDGSMGAFATRGELQNMKVGPRKPKPEGTLAPVPPPEDIMKRGEIARRRALVDAEVSSGAAGTSRFKHLERPVEQEWGAAGLNRNATLGRDEFLLIRRDGLDVPASGPGRAGKTAGVWNDVESTLHTRRSDGVEYRAPIGAKSARNGMAAVARFDEDGIRRHEVTSSAFSGARKAVGPARLLISEHRTSRDAEIRVQATGGARTMPASATRDDPAFASRRESVGAEGVGTAVGKVMHGAAARRRQEIREASDLGVHLESPAAWRAGLAAAGATRDGRIAQKAGRAMKVRQPTTSHQLGAGSPWTGQMALAAEKRTVSAPRAITTSVAQPSRMPTAAVRTSTVAEKLSRAAAAAGFAAGAKTVAAGTRAPETEKREKVVPPQSFPHSVGAGKGAAVGAAPQPAKSMALMRQGVEGRRNVNLGSRAPTGAAPAASTPSLKTETKTTTYLSGGAVVGIALLAFVAGAATAAATLQSIAPAQAKFSFAEPPPPEGVEAEINADSEPPRRRSQPEGAGQRWTPLEVKATIYTGDRGIERTAFERLHERFATGIGWEKADAEWVRKVTYTMKDGSRLSYIVEGAVRSYRHDVLRVVAVASEGVVAVVRRSAKTDVVPPPKETRYKSVRVDMIRRFYRASGGVPGVSWCFELAVRWHAVCVRDLETAPPRYLVSVVMSRVWSNPQAAMQTDASRAWLAESLLLKLKDSVVQAGLREDAKWVLGGEATQAKVDDMFADIEVGEEGEEDE</sequence>
<feature type="region of interest" description="Disordered" evidence="1">
    <location>
        <begin position="199"/>
        <end position="220"/>
    </location>
</feature>
<proteinExistence type="predicted"/>
<feature type="compositionally biased region" description="Low complexity" evidence="1">
    <location>
        <begin position="603"/>
        <end position="622"/>
    </location>
</feature>
<organism evidence="2 3">
    <name type="scientific">Tribonema minus</name>
    <dbReference type="NCBI Taxonomy" id="303371"/>
    <lineage>
        <taxon>Eukaryota</taxon>
        <taxon>Sar</taxon>
        <taxon>Stramenopiles</taxon>
        <taxon>Ochrophyta</taxon>
        <taxon>PX clade</taxon>
        <taxon>Xanthophyceae</taxon>
        <taxon>Tribonematales</taxon>
        <taxon>Tribonemataceae</taxon>
        <taxon>Tribonema</taxon>
    </lineage>
</organism>
<dbReference type="Proteomes" id="UP000664859">
    <property type="component" value="Unassembled WGS sequence"/>
</dbReference>
<feature type="non-terminal residue" evidence="2">
    <location>
        <position position="923"/>
    </location>
</feature>
<feature type="region of interest" description="Disordered" evidence="1">
    <location>
        <begin position="600"/>
        <end position="622"/>
    </location>
</feature>
<name>A0A835Z127_9STRA</name>